<protein>
    <recommendedName>
        <fullName evidence="3">DUF4124 domain-containing protein</fullName>
    </recommendedName>
</protein>
<dbReference type="AlphaFoldDB" id="A0A3E0X174"/>
<dbReference type="Proteomes" id="UP000256763">
    <property type="component" value="Unassembled WGS sequence"/>
</dbReference>
<proteinExistence type="predicted"/>
<dbReference type="OrthoDB" id="7068596at2"/>
<comment type="caution">
    <text evidence="4">The sequence shown here is derived from an EMBL/GenBank/DDBJ whole genome shotgun (WGS) entry which is preliminary data.</text>
</comment>
<evidence type="ECO:0000313" key="4">
    <source>
        <dbReference type="EMBL" id="RFA37995.1"/>
    </source>
</evidence>
<keyword evidence="5" id="KW-1185">Reference proteome</keyword>
<evidence type="ECO:0000256" key="2">
    <source>
        <dbReference type="SAM" id="SignalP"/>
    </source>
</evidence>
<feature type="chain" id="PRO_5017796306" description="DUF4124 domain-containing protein" evidence="2">
    <location>
        <begin position="22"/>
        <end position="130"/>
    </location>
</feature>
<dbReference type="Pfam" id="PF13511">
    <property type="entry name" value="DUF4124"/>
    <property type="match status" value="1"/>
</dbReference>
<reference evidence="5" key="1">
    <citation type="submission" date="2017-05" db="EMBL/GenBank/DDBJ databases">
        <authorList>
            <person name="Sharma S."/>
            <person name="Sidhu C."/>
            <person name="Pinnaka A.K."/>
        </authorList>
    </citation>
    <scope>NUCLEOTIDE SEQUENCE [LARGE SCALE GENOMIC DNA]</scope>
    <source>
        <strain evidence="5">AK93</strain>
    </source>
</reference>
<sequence length="130" mass="14335">MGTGITWSFALTVLLALPAAASGVYSWVDEEGRHHYGATPPPGVHAEQVNIRRDGSRSAPQPAARSGDDSDRLERTQHCDNARANLAVLEDSGIQQFRDENGEVFNYSAEERAELIEETQAQIAYFCRDE</sequence>
<evidence type="ECO:0000313" key="5">
    <source>
        <dbReference type="Proteomes" id="UP000256763"/>
    </source>
</evidence>
<dbReference type="InterPro" id="IPR025392">
    <property type="entry name" value="DUF4124"/>
</dbReference>
<feature type="domain" description="DUF4124" evidence="3">
    <location>
        <begin position="12"/>
        <end position="64"/>
    </location>
</feature>
<keyword evidence="2" id="KW-0732">Signal</keyword>
<feature type="compositionally biased region" description="Basic and acidic residues" evidence="1">
    <location>
        <begin position="66"/>
        <end position="75"/>
    </location>
</feature>
<organism evidence="4 5">
    <name type="scientific">Alkalilimnicola ehrlichii</name>
    <dbReference type="NCBI Taxonomy" id="351052"/>
    <lineage>
        <taxon>Bacteria</taxon>
        <taxon>Pseudomonadati</taxon>
        <taxon>Pseudomonadota</taxon>
        <taxon>Gammaproteobacteria</taxon>
        <taxon>Chromatiales</taxon>
        <taxon>Ectothiorhodospiraceae</taxon>
        <taxon>Alkalilimnicola</taxon>
    </lineage>
</organism>
<feature type="signal peptide" evidence="2">
    <location>
        <begin position="1"/>
        <end position="21"/>
    </location>
</feature>
<name>A0A3E0X174_9GAMM</name>
<dbReference type="RefSeq" id="WP_116301307.1">
    <property type="nucleotide sequence ID" value="NZ_NFZV01000004.1"/>
</dbReference>
<evidence type="ECO:0000259" key="3">
    <source>
        <dbReference type="Pfam" id="PF13511"/>
    </source>
</evidence>
<evidence type="ECO:0000256" key="1">
    <source>
        <dbReference type="SAM" id="MobiDB-lite"/>
    </source>
</evidence>
<feature type="region of interest" description="Disordered" evidence="1">
    <location>
        <begin position="32"/>
        <end position="75"/>
    </location>
</feature>
<dbReference type="EMBL" id="NFZW01000005">
    <property type="protein sequence ID" value="RFA37995.1"/>
    <property type="molecule type" value="Genomic_DNA"/>
</dbReference>
<gene>
    <name evidence="4" type="ORF">CAL65_06430</name>
</gene>
<accession>A0A3E0X174</accession>